<protein>
    <submittedName>
        <fullName evidence="1">Uncharacterized protein</fullName>
    </submittedName>
</protein>
<dbReference type="AlphaFoldDB" id="A0ABD6EKU2"/>
<reference evidence="1 2" key="1">
    <citation type="submission" date="2024-08" db="EMBL/GenBank/DDBJ databases">
        <title>Gnathostoma spinigerum genome.</title>
        <authorList>
            <person name="Gonzalez-Bertolin B."/>
            <person name="Monzon S."/>
            <person name="Zaballos A."/>
            <person name="Jimenez P."/>
            <person name="Dekumyoy P."/>
            <person name="Varona S."/>
            <person name="Cuesta I."/>
            <person name="Sumanam S."/>
            <person name="Adisakwattana P."/>
            <person name="Gasser R.B."/>
            <person name="Hernandez-Gonzalez A."/>
            <person name="Young N.D."/>
            <person name="Perteguer M.J."/>
        </authorList>
    </citation>
    <scope>NUCLEOTIDE SEQUENCE [LARGE SCALE GENOMIC DNA]</scope>
    <source>
        <strain evidence="1">AL3</strain>
        <tissue evidence="1">Liver</tissue>
    </source>
</reference>
<sequence>MIRYKTTACEYDWAMCAKWFLEDRMINVTASWNLHGRSKDAELAARHVNLKIEFEWEPWSPCKAGSQLRTREGHCYIRKIDKSKSVDRMLDKRWAKSDPFTWVVNMVNHMDYIKEFREKGIRLYSGIMSKFLVLRQDEEWDKQQVAWRDECYRKTTSGSTLPYQRTVWYEAIFSAFGIESAAGMLDVADRLCVHYFEKKPQAYTQKTPTEYLVGSHIIDTEHCKPPMYNRNEYYQ</sequence>
<organism evidence="1 2">
    <name type="scientific">Gnathostoma spinigerum</name>
    <dbReference type="NCBI Taxonomy" id="75299"/>
    <lineage>
        <taxon>Eukaryota</taxon>
        <taxon>Metazoa</taxon>
        <taxon>Ecdysozoa</taxon>
        <taxon>Nematoda</taxon>
        <taxon>Chromadorea</taxon>
        <taxon>Rhabditida</taxon>
        <taxon>Spirurina</taxon>
        <taxon>Gnathostomatomorpha</taxon>
        <taxon>Gnathostomatoidea</taxon>
        <taxon>Gnathostomatidae</taxon>
        <taxon>Gnathostoma</taxon>
    </lineage>
</organism>
<keyword evidence="2" id="KW-1185">Reference proteome</keyword>
<dbReference type="EMBL" id="JBGFUD010005166">
    <property type="protein sequence ID" value="MFH4980170.1"/>
    <property type="molecule type" value="Genomic_DNA"/>
</dbReference>
<evidence type="ECO:0000313" key="1">
    <source>
        <dbReference type="EMBL" id="MFH4980170.1"/>
    </source>
</evidence>
<proteinExistence type="predicted"/>
<name>A0ABD6EKU2_9BILA</name>
<comment type="caution">
    <text evidence="1">The sequence shown here is derived from an EMBL/GenBank/DDBJ whole genome shotgun (WGS) entry which is preliminary data.</text>
</comment>
<accession>A0ABD6EKU2</accession>
<dbReference type="Proteomes" id="UP001608902">
    <property type="component" value="Unassembled WGS sequence"/>
</dbReference>
<evidence type="ECO:0000313" key="2">
    <source>
        <dbReference type="Proteomes" id="UP001608902"/>
    </source>
</evidence>
<gene>
    <name evidence="1" type="ORF">AB6A40_006879</name>
</gene>